<dbReference type="Proteomes" id="UP001461498">
    <property type="component" value="Unassembled WGS sequence"/>
</dbReference>
<sequence>MSPFCYKAQYRAGYQDPLLPRNYENRTVELGLTRGPGSGPGSEEEEEDSNKRMGALYPADLSKPRGLFTIDSILSRPAVNTNSSTQQIDNSLPSHSSISHPLHFGHLAAAAAAAAGVFPPAHDFLGKLHFQIISSHHSKNICMQTKIKISQSFSFYSNQFKFKIYRKIRLWS</sequence>
<accession>A0AAW1DI60</accession>
<dbReference type="AlphaFoldDB" id="A0AAW1DI60"/>
<feature type="region of interest" description="Disordered" evidence="1">
    <location>
        <begin position="25"/>
        <end position="51"/>
    </location>
</feature>
<comment type="caution">
    <text evidence="2">The sequence shown here is derived from an EMBL/GenBank/DDBJ whole genome shotgun (WGS) entry which is preliminary data.</text>
</comment>
<evidence type="ECO:0000313" key="2">
    <source>
        <dbReference type="EMBL" id="KAK9508134.1"/>
    </source>
</evidence>
<reference evidence="2 3" key="1">
    <citation type="submission" date="2022-12" db="EMBL/GenBank/DDBJ databases">
        <title>Chromosome-level genome assembly of true bugs.</title>
        <authorList>
            <person name="Ma L."/>
            <person name="Li H."/>
        </authorList>
    </citation>
    <scope>NUCLEOTIDE SEQUENCE [LARGE SCALE GENOMIC DNA]</scope>
    <source>
        <strain evidence="2">Lab_2022b</strain>
    </source>
</reference>
<gene>
    <name evidence="2" type="ORF">O3M35_007863</name>
</gene>
<dbReference type="EMBL" id="JAPXFL010000004">
    <property type="protein sequence ID" value="KAK9508134.1"/>
    <property type="molecule type" value="Genomic_DNA"/>
</dbReference>
<keyword evidence="3" id="KW-1185">Reference proteome</keyword>
<proteinExistence type="predicted"/>
<name>A0AAW1DI60_9HEMI</name>
<organism evidence="2 3">
    <name type="scientific">Rhynocoris fuscipes</name>
    <dbReference type="NCBI Taxonomy" id="488301"/>
    <lineage>
        <taxon>Eukaryota</taxon>
        <taxon>Metazoa</taxon>
        <taxon>Ecdysozoa</taxon>
        <taxon>Arthropoda</taxon>
        <taxon>Hexapoda</taxon>
        <taxon>Insecta</taxon>
        <taxon>Pterygota</taxon>
        <taxon>Neoptera</taxon>
        <taxon>Paraneoptera</taxon>
        <taxon>Hemiptera</taxon>
        <taxon>Heteroptera</taxon>
        <taxon>Panheteroptera</taxon>
        <taxon>Cimicomorpha</taxon>
        <taxon>Reduviidae</taxon>
        <taxon>Harpactorinae</taxon>
        <taxon>Harpactorini</taxon>
        <taxon>Rhynocoris</taxon>
    </lineage>
</organism>
<evidence type="ECO:0000256" key="1">
    <source>
        <dbReference type="SAM" id="MobiDB-lite"/>
    </source>
</evidence>
<protein>
    <submittedName>
        <fullName evidence="2">Uncharacterized protein</fullName>
    </submittedName>
</protein>
<evidence type="ECO:0000313" key="3">
    <source>
        <dbReference type="Proteomes" id="UP001461498"/>
    </source>
</evidence>